<evidence type="ECO:0000256" key="7">
    <source>
        <dbReference type="SAM" id="Phobius"/>
    </source>
</evidence>
<name>A0A1F5Z5T8_9BACT</name>
<comment type="subcellular location">
    <subcellularLocation>
        <location evidence="1">Cell membrane</location>
        <topology evidence="1">Multi-pass membrane protein</topology>
    </subcellularLocation>
</comment>
<dbReference type="InterPro" id="IPR007341">
    <property type="entry name" value="Transgly_assoc"/>
</dbReference>
<comment type="caution">
    <text evidence="8">The sequence shown here is derived from an EMBL/GenBank/DDBJ whole genome shotgun (WGS) entry which is preliminary data.</text>
</comment>
<accession>A0A1F5Z5T8</accession>
<keyword evidence="3" id="KW-1003">Cell membrane</keyword>
<evidence type="ECO:0000313" key="9">
    <source>
        <dbReference type="Proteomes" id="UP000177354"/>
    </source>
</evidence>
<evidence type="ECO:0008006" key="10">
    <source>
        <dbReference type="Google" id="ProtNLM"/>
    </source>
</evidence>
<dbReference type="PANTHER" id="PTHR33884:SF3">
    <property type="entry name" value="UPF0410 PROTEIN YMGE"/>
    <property type="match status" value="1"/>
</dbReference>
<feature type="transmembrane region" description="Helical" evidence="7">
    <location>
        <begin position="58"/>
        <end position="76"/>
    </location>
</feature>
<keyword evidence="6 7" id="KW-0472">Membrane</keyword>
<evidence type="ECO:0000256" key="6">
    <source>
        <dbReference type="ARBA" id="ARBA00023136"/>
    </source>
</evidence>
<dbReference type="AlphaFoldDB" id="A0A1F5Z5T8"/>
<evidence type="ECO:0000313" key="8">
    <source>
        <dbReference type="EMBL" id="OGG07799.1"/>
    </source>
</evidence>
<proteinExistence type="inferred from homology"/>
<evidence type="ECO:0000256" key="1">
    <source>
        <dbReference type="ARBA" id="ARBA00004651"/>
    </source>
</evidence>
<protein>
    <recommendedName>
        <fullName evidence="10">Transglycosylase</fullName>
    </recommendedName>
</protein>
<keyword evidence="4 7" id="KW-0812">Transmembrane</keyword>
<sequence length="84" mass="8972">MEILFWILFGALAGWIASVIMRTNSNQGIIMDIFLGIAGALVGGFIFDLFGAPGISGFNIWSLLVAVIGAAVLIYLGRLLRRSA</sequence>
<reference evidence="8 9" key="1">
    <citation type="journal article" date="2016" name="Nat. Commun.">
        <title>Thousands of microbial genomes shed light on interconnected biogeochemical processes in an aquifer system.</title>
        <authorList>
            <person name="Anantharaman K."/>
            <person name="Brown C.T."/>
            <person name="Hug L.A."/>
            <person name="Sharon I."/>
            <person name="Castelle C.J."/>
            <person name="Probst A.J."/>
            <person name="Thomas B.C."/>
            <person name="Singh A."/>
            <person name="Wilkins M.J."/>
            <person name="Karaoz U."/>
            <person name="Brodie E.L."/>
            <person name="Williams K.H."/>
            <person name="Hubbard S.S."/>
            <person name="Banfield J.F."/>
        </authorList>
    </citation>
    <scope>NUCLEOTIDE SEQUENCE [LARGE SCALE GENOMIC DNA]</scope>
</reference>
<dbReference type="GO" id="GO:0005886">
    <property type="term" value="C:plasma membrane"/>
    <property type="evidence" value="ECO:0007669"/>
    <property type="project" value="UniProtKB-SubCell"/>
</dbReference>
<comment type="similarity">
    <text evidence="2">Belongs to the UPF0410 family.</text>
</comment>
<evidence type="ECO:0000256" key="5">
    <source>
        <dbReference type="ARBA" id="ARBA00022989"/>
    </source>
</evidence>
<organism evidence="8 9">
    <name type="scientific">Candidatus Gottesmanbacteria bacterium RIFCSPHIGHO2_01_FULL_40_15</name>
    <dbReference type="NCBI Taxonomy" id="1798376"/>
    <lineage>
        <taxon>Bacteria</taxon>
        <taxon>Candidatus Gottesmaniibacteriota</taxon>
    </lineage>
</organism>
<dbReference type="Pfam" id="PF04226">
    <property type="entry name" value="Transgly_assoc"/>
    <property type="match status" value="1"/>
</dbReference>
<evidence type="ECO:0000256" key="3">
    <source>
        <dbReference type="ARBA" id="ARBA00022475"/>
    </source>
</evidence>
<keyword evidence="5 7" id="KW-1133">Transmembrane helix</keyword>
<dbReference type="Proteomes" id="UP000177354">
    <property type="component" value="Unassembled WGS sequence"/>
</dbReference>
<gene>
    <name evidence="8" type="ORF">A2777_02765</name>
</gene>
<dbReference type="PANTHER" id="PTHR33884">
    <property type="entry name" value="UPF0410 PROTEIN YMGE"/>
    <property type="match status" value="1"/>
</dbReference>
<feature type="transmembrane region" description="Helical" evidence="7">
    <location>
        <begin position="6"/>
        <end position="21"/>
    </location>
</feature>
<evidence type="ECO:0000256" key="4">
    <source>
        <dbReference type="ARBA" id="ARBA00022692"/>
    </source>
</evidence>
<feature type="transmembrane region" description="Helical" evidence="7">
    <location>
        <begin position="33"/>
        <end position="52"/>
    </location>
</feature>
<dbReference type="EMBL" id="MFJF01000009">
    <property type="protein sequence ID" value="OGG07799.1"/>
    <property type="molecule type" value="Genomic_DNA"/>
</dbReference>
<evidence type="ECO:0000256" key="2">
    <source>
        <dbReference type="ARBA" id="ARBA00011006"/>
    </source>
</evidence>